<dbReference type="InterPro" id="IPR017438">
    <property type="entry name" value="ATP-NAD_kinase_N"/>
</dbReference>
<dbReference type="Gene3D" id="3.40.50.10330">
    <property type="entry name" value="Probable inorganic polyphosphate/atp-NAD kinase, domain 1"/>
    <property type="match status" value="1"/>
</dbReference>
<dbReference type="InterPro" id="IPR050187">
    <property type="entry name" value="Lipid_Phosphate_FormReg"/>
</dbReference>
<dbReference type="GO" id="GO:0006672">
    <property type="term" value="P:ceramide metabolic process"/>
    <property type="evidence" value="ECO:0007669"/>
    <property type="project" value="TreeGrafter"/>
</dbReference>
<evidence type="ECO:0000313" key="2">
    <source>
        <dbReference type="EMBL" id="KAK2155261.1"/>
    </source>
</evidence>
<gene>
    <name evidence="2" type="ORF">LSH36_244g01023</name>
</gene>
<dbReference type="PANTHER" id="PTHR12358">
    <property type="entry name" value="SPHINGOSINE KINASE"/>
    <property type="match status" value="1"/>
</dbReference>
<dbReference type="SMART" id="SM00046">
    <property type="entry name" value="DAGKc"/>
    <property type="match status" value="1"/>
</dbReference>
<dbReference type="GO" id="GO:0001729">
    <property type="term" value="F:ceramide kinase activity"/>
    <property type="evidence" value="ECO:0007669"/>
    <property type="project" value="TreeGrafter"/>
</dbReference>
<feature type="domain" description="DAGKc" evidence="1">
    <location>
        <begin position="146"/>
        <end position="258"/>
    </location>
</feature>
<dbReference type="InterPro" id="IPR045363">
    <property type="entry name" value="CERK_C"/>
</dbReference>
<dbReference type="InterPro" id="IPR016064">
    <property type="entry name" value="NAD/diacylglycerol_kinase_sf"/>
</dbReference>
<keyword evidence="3" id="KW-1185">Reference proteome</keyword>
<dbReference type="Gene3D" id="2.60.200.40">
    <property type="match status" value="1"/>
</dbReference>
<evidence type="ECO:0000313" key="3">
    <source>
        <dbReference type="Proteomes" id="UP001208570"/>
    </source>
</evidence>
<sequence length="530" mass="60162">MILFTIRWQMKMALSEIVLLKSTLEIQNKPYSVKLTSSEIYWEVITSSRAVGGPYSEPLVKTESQSVKINEIITVLLGSQEAQYDGKFQNLEMVSLSPTMFSVWVLRRCHRHKWRDRKVTFTSKDTSVIQQWVDKIQHIINRPEYNRPKSLLIFINPVGGRRTAVKVYRDKVAPLFDRAGITTDVITTQRQNHARDTLLDYDLKRVDGYVSAGGDGMFTELVHGLLTRTLKDTTGSPHPTPSTALPQPGLRIGIIPAGDSISMDVGTVFHDNQFQKYNLSLCGYGFYGDCLIGSEHNRWMGPKRYDWEGFKKVVGLHVYEGEISYVPNPDKESHPRDGTFCKSGCTVCQSVFVETPEGNNALDVSDREKQVHRIRGRFVAINSFLISCRCHFSPEGPAPAAHLGDGCADLVIIKECSRFDYVRQLFRCTKKSEDQFNFDFVQVVRIKEFQFRPLVDEIDDTVDGGDNKMASQQRLRSRTNLNSVWNCDGELVEEPAIDYKVHRQIVPLFARGIEDEVHGQDICCTSCVKS</sequence>
<dbReference type="InterPro" id="IPR001206">
    <property type="entry name" value="Diacylglycerol_kinase_cat_dom"/>
</dbReference>
<dbReference type="InterPro" id="IPR057465">
    <property type="entry name" value="CERK_PH"/>
</dbReference>
<proteinExistence type="predicted"/>
<dbReference type="Proteomes" id="UP001208570">
    <property type="component" value="Unassembled WGS sequence"/>
</dbReference>
<name>A0AAD9N512_9ANNE</name>
<dbReference type="Pfam" id="PF25382">
    <property type="entry name" value="PH_CERK"/>
    <property type="match status" value="1"/>
</dbReference>
<dbReference type="AlphaFoldDB" id="A0AAD9N512"/>
<dbReference type="SUPFAM" id="SSF111331">
    <property type="entry name" value="NAD kinase/diacylglycerol kinase-like"/>
    <property type="match status" value="1"/>
</dbReference>
<dbReference type="Pfam" id="PF19280">
    <property type="entry name" value="CERK_C"/>
    <property type="match status" value="1"/>
</dbReference>
<accession>A0AAD9N512</accession>
<evidence type="ECO:0000259" key="1">
    <source>
        <dbReference type="PROSITE" id="PS50146"/>
    </source>
</evidence>
<dbReference type="PROSITE" id="PS50146">
    <property type="entry name" value="DAGK"/>
    <property type="match status" value="1"/>
</dbReference>
<dbReference type="GO" id="GO:0016020">
    <property type="term" value="C:membrane"/>
    <property type="evidence" value="ECO:0007669"/>
    <property type="project" value="GOC"/>
</dbReference>
<comment type="caution">
    <text evidence="2">The sequence shown here is derived from an EMBL/GenBank/DDBJ whole genome shotgun (WGS) entry which is preliminary data.</text>
</comment>
<dbReference type="Pfam" id="PF00781">
    <property type="entry name" value="DAGK_cat"/>
    <property type="match status" value="1"/>
</dbReference>
<reference evidence="2" key="1">
    <citation type="journal article" date="2023" name="Mol. Biol. Evol.">
        <title>Third-Generation Sequencing Reveals the Adaptive Role of the Epigenome in Three Deep-Sea Polychaetes.</title>
        <authorList>
            <person name="Perez M."/>
            <person name="Aroh O."/>
            <person name="Sun Y."/>
            <person name="Lan Y."/>
            <person name="Juniper S.K."/>
            <person name="Young C.R."/>
            <person name="Angers B."/>
            <person name="Qian P.Y."/>
        </authorList>
    </citation>
    <scope>NUCLEOTIDE SEQUENCE</scope>
    <source>
        <strain evidence="2">P08H-3</strain>
    </source>
</reference>
<dbReference type="PANTHER" id="PTHR12358:SF111">
    <property type="entry name" value="CERAMIDE KINASE, ISOFORM A"/>
    <property type="match status" value="1"/>
</dbReference>
<dbReference type="EMBL" id="JAODUP010000244">
    <property type="protein sequence ID" value="KAK2155261.1"/>
    <property type="molecule type" value="Genomic_DNA"/>
</dbReference>
<protein>
    <recommendedName>
        <fullName evidence="1">DAGKc domain-containing protein</fullName>
    </recommendedName>
</protein>
<organism evidence="2 3">
    <name type="scientific">Paralvinella palmiformis</name>
    <dbReference type="NCBI Taxonomy" id="53620"/>
    <lineage>
        <taxon>Eukaryota</taxon>
        <taxon>Metazoa</taxon>
        <taxon>Spiralia</taxon>
        <taxon>Lophotrochozoa</taxon>
        <taxon>Annelida</taxon>
        <taxon>Polychaeta</taxon>
        <taxon>Sedentaria</taxon>
        <taxon>Canalipalpata</taxon>
        <taxon>Terebellida</taxon>
        <taxon>Terebelliformia</taxon>
        <taxon>Alvinellidae</taxon>
        <taxon>Paralvinella</taxon>
    </lineage>
</organism>